<dbReference type="PANTHER" id="PTHR11933">
    <property type="entry name" value="TRNA 5-METHYLAMINOMETHYL-2-THIOURIDYLATE -METHYLTRANSFERASE"/>
    <property type="match status" value="1"/>
</dbReference>
<feature type="domain" description="tRNA-specific 2-thiouridylase MnmA-like C-terminal" evidence="8">
    <location>
        <begin position="275"/>
        <end position="349"/>
    </location>
</feature>
<keyword evidence="2" id="KW-0808">Transferase</keyword>
<dbReference type="InterPro" id="IPR004506">
    <property type="entry name" value="MnmA-like"/>
</dbReference>
<dbReference type="Gene3D" id="3.40.50.620">
    <property type="entry name" value="HUPs"/>
    <property type="match status" value="1"/>
</dbReference>
<dbReference type="GO" id="GO:0000049">
    <property type="term" value="F:tRNA binding"/>
    <property type="evidence" value="ECO:0007669"/>
    <property type="project" value="UniProtKB-KW"/>
</dbReference>
<protein>
    <submittedName>
        <fullName evidence="10">Trna-specific 2-thiouridylase mnma</fullName>
    </submittedName>
</protein>
<evidence type="ECO:0000256" key="1">
    <source>
        <dbReference type="ARBA" id="ARBA00022555"/>
    </source>
</evidence>
<evidence type="ECO:0000256" key="4">
    <source>
        <dbReference type="ARBA" id="ARBA00022741"/>
    </source>
</evidence>
<evidence type="ECO:0000256" key="5">
    <source>
        <dbReference type="ARBA" id="ARBA00022840"/>
    </source>
</evidence>
<dbReference type="CDD" id="cd01998">
    <property type="entry name" value="MnmA_TRMU-like"/>
    <property type="match status" value="1"/>
</dbReference>
<evidence type="ECO:0000313" key="10">
    <source>
        <dbReference type="EMBL" id="KUG29051.1"/>
    </source>
</evidence>
<keyword evidence="3" id="KW-0819">tRNA processing</keyword>
<evidence type="ECO:0000256" key="2">
    <source>
        <dbReference type="ARBA" id="ARBA00022679"/>
    </source>
</evidence>
<gene>
    <name evidence="10" type="ORF">ASZ90_001064</name>
</gene>
<reference evidence="10" key="1">
    <citation type="journal article" date="2015" name="Proc. Natl. Acad. Sci. U.S.A.">
        <title>Networks of energetic and metabolic interactions define dynamics in microbial communities.</title>
        <authorList>
            <person name="Embree M."/>
            <person name="Liu J.K."/>
            <person name="Al-Bassam M.M."/>
            <person name="Zengler K."/>
        </authorList>
    </citation>
    <scope>NUCLEOTIDE SEQUENCE</scope>
</reference>
<evidence type="ECO:0000256" key="7">
    <source>
        <dbReference type="ARBA" id="ARBA00023157"/>
    </source>
</evidence>
<sequence length="361" mass="38463">MPIAVAVSGGTDSLMALVLLREAGHTVLAAHARFLPRRDDGRPDDSDRAAEGLAALCARLDLPFFDLDLRAEFEAAVIAPFVAAFASGLTPNPCSQCNPRLKFGVLAGRARELGASRLATGHYARLEVSPEGDVRLFPAADHSRDQSYFLALVPPRDLACSVFPLAGRIKSRLAAELASRHLAPPLPGESREVCFIPGDDYRAFLLSRGAALSGPGPILLSDGREVGRHRGLWRHTVGQRRGLGVAWSEPLYVLARDAARNALVVGPRAELGATRCQAKDVNFLADPTTWPERLLVQACYRQRPVPARVAVVPDPGGETLDVAFASPVPRPAPGQTLVVRDDQGMVLAGAVLDEGGHGLLA</sequence>
<evidence type="ECO:0000256" key="3">
    <source>
        <dbReference type="ARBA" id="ARBA00022694"/>
    </source>
</evidence>
<dbReference type="Pfam" id="PF03054">
    <property type="entry name" value="tRNA_Me_trans"/>
    <property type="match status" value="1"/>
</dbReference>
<dbReference type="AlphaFoldDB" id="A0A0W8G7C4"/>
<proteinExistence type="predicted"/>
<dbReference type="Pfam" id="PF20259">
    <property type="entry name" value="tRNA_Me_trans_M"/>
    <property type="match status" value="1"/>
</dbReference>
<keyword evidence="5" id="KW-0067">ATP-binding</keyword>
<dbReference type="GO" id="GO:0002143">
    <property type="term" value="P:tRNA wobble position uridine thiolation"/>
    <property type="evidence" value="ECO:0007669"/>
    <property type="project" value="TreeGrafter"/>
</dbReference>
<dbReference type="InterPro" id="IPR046885">
    <property type="entry name" value="MnmA-like_C"/>
</dbReference>
<dbReference type="Pfam" id="PF20258">
    <property type="entry name" value="tRNA_Me_trans_C"/>
    <property type="match status" value="1"/>
</dbReference>
<keyword evidence="6" id="KW-0694">RNA-binding</keyword>
<dbReference type="InterPro" id="IPR023382">
    <property type="entry name" value="MnmA-like_central_sf"/>
</dbReference>
<accession>A0A0W8G7C4</accession>
<evidence type="ECO:0000259" key="9">
    <source>
        <dbReference type="Pfam" id="PF20259"/>
    </source>
</evidence>
<dbReference type="InterPro" id="IPR046884">
    <property type="entry name" value="MnmA-like_central"/>
</dbReference>
<feature type="domain" description="tRNA-specific 2-thiouridylase MnmA-like central" evidence="9">
    <location>
        <begin position="215"/>
        <end position="266"/>
    </location>
</feature>
<dbReference type="Gene3D" id="2.40.30.10">
    <property type="entry name" value="Translation factors"/>
    <property type="match status" value="1"/>
</dbReference>
<name>A0A0W8G7C4_9ZZZZ</name>
<dbReference type="GO" id="GO:0016783">
    <property type="term" value="F:sulfurtransferase activity"/>
    <property type="evidence" value="ECO:0007669"/>
    <property type="project" value="InterPro"/>
</dbReference>
<comment type="caution">
    <text evidence="10">The sequence shown here is derived from an EMBL/GenBank/DDBJ whole genome shotgun (WGS) entry which is preliminary data.</text>
</comment>
<keyword evidence="1" id="KW-0820">tRNA-binding</keyword>
<dbReference type="SUPFAM" id="SSF52402">
    <property type="entry name" value="Adenine nucleotide alpha hydrolases-like"/>
    <property type="match status" value="1"/>
</dbReference>
<dbReference type="PANTHER" id="PTHR11933:SF5">
    <property type="entry name" value="MITOCHONDRIAL TRNA-SPECIFIC 2-THIOURIDYLASE 1"/>
    <property type="match status" value="1"/>
</dbReference>
<dbReference type="GO" id="GO:0005524">
    <property type="term" value="F:ATP binding"/>
    <property type="evidence" value="ECO:0007669"/>
    <property type="project" value="UniProtKB-KW"/>
</dbReference>
<dbReference type="Gene3D" id="2.30.30.280">
    <property type="entry name" value="Adenine nucleotide alpha hydrolases-like domains"/>
    <property type="match status" value="1"/>
</dbReference>
<dbReference type="InterPro" id="IPR014729">
    <property type="entry name" value="Rossmann-like_a/b/a_fold"/>
</dbReference>
<keyword evidence="4" id="KW-0547">Nucleotide-binding</keyword>
<evidence type="ECO:0000256" key="6">
    <source>
        <dbReference type="ARBA" id="ARBA00022884"/>
    </source>
</evidence>
<organism evidence="10">
    <name type="scientific">hydrocarbon metagenome</name>
    <dbReference type="NCBI Taxonomy" id="938273"/>
    <lineage>
        <taxon>unclassified sequences</taxon>
        <taxon>metagenomes</taxon>
        <taxon>ecological metagenomes</taxon>
    </lineage>
</organism>
<keyword evidence="7" id="KW-1015">Disulfide bond</keyword>
<evidence type="ECO:0000259" key="8">
    <source>
        <dbReference type="Pfam" id="PF20258"/>
    </source>
</evidence>
<dbReference type="EMBL" id="LNQE01000138">
    <property type="protein sequence ID" value="KUG29051.1"/>
    <property type="molecule type" value="Genomic_DNA"/>
</dbReference>